<dbReference type="InterPro" id="IPR045121">
    <property type="entry name" value="CoAse"/>
</dbReference>
<dbReference type="Pfam" id="PF00293">
    <property type="entry name" value="NUDIX"/>
    <property type="match status" value="1"/>
</dbReference>
<sequence length="238" mass="26535">MYRRLKAPELLSRARYTTHDVFAKLGTAPPITALDQASIDTVRRRLQTAWQQGTPAHMRFSYSKAQEPATAAVLLALCSVNGQPSVLFEERNNRLSSHGGEVCFAGGKADPMDRSLEHTALRETWEELGLAPDRVRVVGRIPPVPNKTRRIRVHTVVGMVAGELDVSALDVNREEVHRAFTLPISHFYRMEARSATMFRGRCLIPQYQSDKPGLAIWGLTAFILHEFLCRVSAAGTSE</sequence>
<accession>A0A9W7XLG0</accession>
<evidence type="ECO:0000256" key="5">
    <source>
        <dbReference type="ARBA" id="ARBA00022842"/>
    </source>
</evidence>
<dbReference type="PANTHER" id="PTHR12992">
    <property type="entry name" value="NUDIX HYDROLASE"/>
    <property type="match status" value="1"/>
</dbReference>
<evidence type="ECO:0000256" key="2">
    <source>
        <dbReference type="ARBA" id="ARBA00001946"/>
    </source>
</evidence>
<dbReference type="CDD" id="cd03426">
    <property type="entry name" value="NUDIX_CoAse_Nudt7"/>
    <property type="match status" value="1"/>
</dbReference>
<evidence type="ECO:0000256" key="4">
    <source>
        <dbReference type="ARBA" id="ARBA00022801"/>
    </source>
</evidence>
<comment type="caution">
    <text evidence="8">The sequence shown here is derived from an EMBL/GenBank/DDBJ whole genome shotgun (WGS) entry which is preliminary data.</text>
</comment>
<dbReference type="PROSITE" id="PS51462">
    <property type="entry name" value="NUDIX"/>
    <property type="match status" value="1"/>
</dbReference>
<keyword evidence="4" id="KW-0378">Hydrolase</keyword>
<evidence type="ECO:0000256" key="3">
    <source>
        <dbReference type="ARBA" id="ARBA00022723"/>
    </source>
</evidence>
<feature type="domain" description="Nudix hydrolase" evidence="7">
    <location>
        <begin position="68"/>
        <end position="208"/>
    </location>
</feature>
<evidence type="ECO:0000256" key="1">
    <source>
        <dbReference type="ARBA" id="ARBA00001936"/>
    </source>
</evidence>
<organism evidence="8 9">
    <name type="scientific">Coemansia asiatica</name>
    <dbReference type="NCBI Taxonomy" id="1052880"/>
    <lineage>
        <taxon>Eukaryota</taxon>
        <taxon>Fungi</taxon>
        <taxon>Fungi incertae sedis</taxon>
        <taxon>Zoopagomycota</taxon>
        <taxon>Kickxellomycotina</taxon>
        <taxon>Kickxellomycetes</taxon>
        <taxon>Kickxellales</taxon>
        <taxon>Kickxellaceae</taxon>
        <taxon>Coemansia</taxon>
    </lineage>
</organism>
<dbReference type="InterPro" id="IPR015797">
    <property type="entry name" value="NUDIX_hydrolase-like_dom_sf"/>
</dbReference>
<evidence type="ECO:0000313" key="9">
    <source>
        <dbReference type="Proteomes" id="UP001145021"/>
    </source>
</evidence>
<dbReference type="GO" id="GO:0010945">
    <property type="term" value="F:coenzyme A diphosphatase activity"/>
    <property type="evidence" value="ECO:0007669"/>
    <property type="project" value="InterPro"/>
</dbReference>
<proteinExistence type="predicted"/>
<evidence type="ECO:0000313" key="8">
    <source>
        <dbReference type="EMBL" id="KAJ1645283.1"/>
    </source>
</evidence>
<protein>
    <recommendedName>
        <fullName evidence="7">Nudix hydrolase domain-containing protein</fullName>
    </recommendedName>
</protein>
<dbReference type="PANTHER" id="PTHR12992:SF11">
    <property type="entry name" value="MITOCHONDRIAL COENZYME A DIPHOSPHATASE NUDT8"/>
    <property type="match status" value="1"/>
</dbReference>
<keyword evidence="3" id="KW-0479">Metal-binding</keyword>
<evidence type="ECO:0000256" key="6">
    <source>
        <dbReference type="ARBA" id="ARBA00023211"/>
    </source>
</evidence>
<comment type="cofactor">
    <cofactor evidence="1">
        <name>Mn(2+)</name>
        <dbReference type="ChEBI" id="CHEBI:29035"/>
    </cofactor>
</comment>
<keyword evidence="9" id="KW-1185">Reference proteome</keyword>
<comment type="cofactor">
    <cofactor evidence="2">
        <name>Mg(2+)</name>
        <dbReference type="ChEBI" id="CHEBI:18420"/>
    </cofactor>
</comment>
<dbReference type="SUPFAM" id="SSF55811">
    <property type="entry name" value="Nudix"/>
    <property type="match status" value="1"/>
</dbReference>
<evidence type="ECO:0000259" key="7">
    <source>
        <dbReference type="PROSITE" id="PS51462"/>
    </source>
</evidence>
<dbReference type="EMBL" id="JANBOH010000114">
    <property type="protein sequence ID" value="KAJ1645283.1"/>
    <property type="molecule type" value="Genomic_DNA"/>
</dbReference>
<dbReference type="Gene3D" id="3.90.79.10">
    <property type="entry name" value="Nucleoside Triphosphate Pyrophosphohydrolase"/>
    <property type="match status" value="1"/>
</dbReference>
<dbReference type="AlphaFoldDB" id="A0A9W7XLG0"/>
<dbReference type="GO" id="GO:0046872">
    <property type="term" value="F:metal ion binding"/>
    <property type="evidence" value="ECO:0007669"/>
    <property type="project" value="UniProtKB-KW"/>
</dbReference>
<dbReference type="Proteomes" id="UP001145021">
    <property type="component" value="Unassembled WGS sequence"/>
</dbReference>
<keyword evidence="5" id="KW-0460">Magnesium</keyword>
<name>A0A9W7XLG0_9FUNG</name>
<dbReference type="InterPro" id="IPR000086">
    <property type="entry name" value="NUDIX_hydrolase_dom"/>
</dbReference>
<reference evidence="8" key="1">
    <citation type="submission" date="2022-07" db="EMBL/GenBank/DDBJ databases">
        <title>Phylogenomic reconstructions and comparative analyses of Kickxellomycotina fungi.</title>
        <authorList>
            <person name="Reynolds N.K."/>
            <person name="Stajich J.E."/>
            <person name="Barry K."/>
            <person name="Grigoriev I.V."/>
            <person name="Crous P."/>
            <person name="Smith M.E."/>
        </authorList>
    </citation>
    <scope>NUCLEOTIDE SEQUENCE</scope>
    <source>
        <strain evidence="8">NBRC 105413</strain>
    </source>
</reference>
<gene>
    <name evidence="8" type="ORF">LPJ64_003122</name>
</gene>
<keyword evidence="6" id="KW-0464">Manganese</keyword>